<dbReference type="Proteomes" id="UP000218430">
    <property type="component" value="Unassembled WGS sequence"/>
</dbReference>
<proteinExistence type="predicted"/>
<evidence type="ECO:0000313" key="1">
    <source>
        <dbReference type="EMBL" id="PAY67580.1"/>
    </source>
</evidence>
<reference evidence="2" key="1">
    <citation type="submission" date="2017-06" db="EMBL/GenBank/DDBJ databases">
        <title>WGS of SAMN07203007.</title>
        <authorList>
            <person name="Fouts D."/>
            <person name="Sutton G."/>
            <person name="Nguyen K."/>
            <person name="Thamlikitkul V."/>
        </authorList>
    </citation>
    <scope>NUCLEOTIDE SEQUENCE [LARGE SCALE GENOMIC DNA]</scope>
    <source>
        <strain evidence="2">ESBL-W3-2</strain>
    </source>
</reference>
<dbReference type="EMBL" id="NIYS01000140">
    <property type="protein sequence ID" value="PAY67580.1"/>
    <property type="molecule type" value="Genomic_DNA"/>
</dbReference>
<protein>
    <recommendedName>
        <fullName evidence="3">DUF91 domain-containing protein</fullName>
    </recommendedName>
</protein>
<comment type="caution">
    <text evidence="1">The sequence shown here is derived from an EMBL/GenBank/DDBJ whole genome shotgun (WGS) entry which is preliminary data.</text>
</comment>
<dbReference type="GO" id="GO:0003676">
    <property type="term" value="F:nucleic acid binding"/>
    <property type="evidence" value="ECO:0007669"/>
    <property type="project" value="InterPro"/>
</dbReference>
<sequence>MALYNITNKELHALEKTTFTLEGLQERYDLQEAIKKNIDIIAPDCLVISEEFSDWEDSRRRIDLLAIDKQANLVVIELKRDETGAHMELQALRYAAMISTMSFAKACEYFQTYLKKQNCDADAKEKILEFVELDETELVDFGKDIRIVLASSDFSKELTTTAIWLRDKGVDIRCVRLTPYRFNDDVLINAEQIIPVPELEEYQVKFREKRDEQLISSQKKEKDYTWYIYKDKELNKRKLALELLRDWIRQFNPASYNDLINGLNEDFKKRTVMLVDQIPEKQKSRYHINEDALITLPSGEIVAISNQWGIVNIELLIEFVRQNGFVVEKAEQLILILL</sequence>
<evidence type="ECO:0000313" key="2">
    <source>
        <dbReference type="Proteomes" id="UP000218430"/>
    </source>
</evidence>
<dbReference type="AlphaFoldDB" id="A0A9Q5XVE5"/>
<dbReference type="Gene3D" id="3.40.1350.10">
    <property type="match status" value="1"/>
</dbReference>
<dbReference type="GeneID" id="75206134"/>
<evidence type="ECO:0008006" key="3">
    <source>
        <dbReference type="Google" id="ProtNLM"/>
    </source>
</evidence>
<organism evidence="1 2">
    <name type="scientific">Shigella boydii</name>
    <dbReference type="NCBI Taxonomy" id="621"/>
    <lineage>
        <taxon>Bacteria</taxon>
        <taxon>Pseudomonadati</taxon>
        <taxon>Pseudomonadota</taxon>
        <taxon>Gammaproteobacteria</taxon>
        <taxon>Enterobacterales</taxon>
        <taxon>Enterobacteriaceae</taxon>
        <taxon>Shigella</taxon>
    </lineage>
</organism>
<accession>A0A9Q5XVE5</accession>
<dbReference type="InterPro" id="IPR011856">
    <property type="entry name" value="tRNA_endonuc-like_dom_sf"/>
</dbReference>
<name>A0A9Q5XVE5_SHIBO</name>
<dbReference type="RefSeq" id="WP_034166893.1">
    <property type="nucleotide sequence ID" value="NZ_NIYS01000140.1"/>
</dbReference>
<gene>
    <name evidence="1" type="ORF">CEH00_22875</name>
</gene>